<evidence type="ECO:0000259" key="2">
    <source>
        <dbReference type="PROSITE" id="PS50003"/>
    </source>
</evidence>
<dbReference type="InterPro" id="IPR001849">
    <property type="entry name" value="PH_domain"/>
</dbReference>
<dbReference type="InterPro" id="IPR011993">
    <property type="entry name" value="PH-like_dom_sf"/>
</dbReference>
<dbReference type="Proteomes" id="UP001211065">
    <property type="component" value="Unassembled WGS sequence"/>
</dbReference>
<proteinExistence type="predicted"/>
<dbReference type="EMBL" id="JADGJW010001017">
    <property type="protein sequence ID" value="KAJ3208029.1"/>
    <property type="molecule type" value="Genomic_DNA"/>
</dbReference>
<dbReference type="Pfam" id="PF00169">
    <property type="entry name" value="PH"/>
    <property type="match status" value="1"/>
</dbReference>
<organism evidence="3 4">
    <name type="scientific">Clydaea vesicula</name>
    <dbReference type="NCBI Taxonomy" id="447962"/>
    <lineage>
        <taxon>Eukaryota</taxon>
        <taxon>Fungi</taxon>
        <taxon>Fungi incertae sedis</taxon>
        <taxon>Chytridiomycota</taxon>
        <taxon>Chytridiomycota incertae sedis</taxon>
        <taxon>Chytridiomycetes</taxon>
        <taxon>Lobulomycetales</taxon>
        <taxon>Lobulomycetaceae</taxon>
        <taxon>Clydaea</taxon>
    </lineage>
</organism>
<name>A0AAD5TVE6_9FUNG</name>
<evidence type="ECO:0000313" key="4">
    <source>
        <dbReference type="Proteomes" id="UP001211065"/>
    </source>
</evidence>
<protein>
    <recommendedName>
        <fullName evidence="2">PH domain-containing protein</fullName>
    </recommendedName>
</protein>
<sequence>MRKIPLQNSSNASFLSTSISPNYITPKDGYLSSILDLPNAVGGWVAKVSYSLFNKRSLKRKYLVLANYTLYVFSSDDLKKKFEDSYPITSKTSCKVVDKGNYVFEFKTEYSVDHFQEAHMYSPMIMETVVTKKRVEYQCKDIRELQIWLEYIKETISEVKALSFGMESQNYLQSINSGGTSEVGTPSPHKVLSSSLDQRFKNKRETSKSSDSGCRLIDSPPISPPSSLQTTLVNQSSYAASYFGS</sequence>
<feature type="domain" description="PH" evidence="2">
    <location>
        <begin position="38"/>
        <end position="157"/>
    </location>
</feature>
<reference evidence="3" key="1">
    <citation type="submission" date="2020-05" db="EMBL/GenBank/DDBJ databases">
        <title>Phylogenomic resolution of chytrid fungi.</title>
        <authorList>
            <person name="Stajich J.E."/>
            <person name="Amses K."/>
            <person name="Simmons R."/>
            <person name="Seto K."/>
            <person name="Myers J."/>
            <person name="Bonds A."/>
            <person name="Quandt C.A."/>
            <person name="Barry K."/>
            <person name="Liu P."/>
            <person name="Grigoriev I."/>
            <person name="Longcore J.E."/>
            <person name="James T.Y."/>
        </authorList>
    </citation>
    <scope>NUCLEOTIDE SEQUENCE</scope>
    <source>
        <strain evidence="3">JEL0476</strain>
    </source>
</reference>
<keyword evidence="4" id="KW-1185">Reference proteome</keyword>
<dbReference type="SUPFAM" id="SSF50729">
    <property type="entry name" value="PH domain-like"/>
    <property type="match status" value="1"/>
</dbReference>
<feature type="region of interest" description="Disordered" evidence="1">
    <location>
        <begin position="200"/>
        <end position="230"/>
    </location>
</feature>
<accession>A0AAD5TVE6</accession>
<dbReference type="Gene3D" id="2.30.29.30">
    <property type="entry name" value="Pleckstrin-homology domain (PH domain)/Phosphotyrosine-binding domain (PTB)"/>
    <property type="match status" value="1"/>
</dbReference>
<evidence type="ECO:0000313" key="3">
    <source>
        <dbReference type="EMBL" id="KAJ3208029.1"/>
    </source>
</evidence>
<dbReference type="PROSITE" id="PS50003">
    <property type="entry name" value="PH_DOMAIN"/>
    <property type="match status" value="1"/>
</dbReference>
<gene>
    <name evidence="3" type="ORF">HK099_000141</name>
</gene>
<evidence type="ECO:0000256" key="1">
    <source>
        <dbReference type="SAM" id="MobiDB-lite"/>
    </source>
</evidence>
<dbReference type="AlphaFoldDB" id="A0AAD5TVE6"/>
<comment type="caution">
    <text evidence="3">The sequence shown here is derived from an EMBL/GenBank/DDBJ whole genome shotgun (WGS) entry which is preliminary data.</text>
</comment>